<dbReference type="OrthoDB" id="9890537at2759"/>
<dbReference type="EMBL" id="JANIIK010000110">
    <property type="protein sequence ID" value="KAJ3596950.1"/>
    <property type="molecule type" value="Genomic_DNA"/>
</dbReference>
<reference evidence="2" key="1">
    <citation type="submission" date="2022-07" db="EMBL/GenBank/DDBJ databases">
        <title>Chromosome-level genome of Muraenolepis orangiensis.</title>
        <authorList>
            <person name="Kim J."/>
        </authorList>
    </citation>
    <scope>NUCLEOTIDE SEQUENCE</scope>
    <source>
        <strain evidence="2">KU_S4_2022</strain>
        <tissue evidence="2">Muscle</tissue>
    </source>
</reference>
<dbReference type="Proteomes" id="UP001148018">
    <property type="component" value="Unassembled WGS sequence"/>
</dbReference>
<evidence type="ECO:0008006" key="4">
    <source>
        <dbReference type="Google" id="ProtNLM"/>
    </source>
</evidence>
<dbReference type="AlphaFoldDB" id="A0A9Q0IG35"/>
<evidence type="ECO:0000313" key="3">
    <source>
        <dbReference type="Proteomes" id="UP001148018"/>
    </source>
</evidence>
<keyword evidence="3" id="KW-1185">Reference proteome</keyword>
<feature type="region of interest" description="Disordered" evidence="1">
    <location>
        <begin position="27"/>
        <end position="61"/>
    </location>
</feature>
<sequence length="85" mass="9574">MHNVWEHKHARERQDWLQMKLGNIHTGSPINFQPGPGSSIPSAGRTGAQKGPLLLDLPDPKDLTPEQITMALNLLEKVYRSRQSH</sequence>
<gene>
    <name evidence="2" type="ORF">NHX12_003350</name>
</gene>
<organism evidence="2 3">
    <name type="scientific">Muraenolepis orangiensis</name>
    <name type="common">Patagonian moray cod</name>
    <dbReference type="NCBI Taxonomy" id="630683"/>
    <lineage>
        <taxon>Eukaryota</taxon>
        <taxon>Metazoa</taxon>
        <taxon>Chordata</taxon>
        <taxon>Craniata</taxon>
        <taxon>Vertebrata</taxon>
        <taxon>Euteleostomi</taxon>
        <taxon>Actinopterygii</taxon>
        <taxon>Neopterygii</taxon>
        <taxon>Teleostei</taxon>
        <taxon>Neoteleostei</taxon>
        <taxon>Acanthomorphata</taxon>
        <taxon>Zeiogadaria</taxon>
        <taxon>Gadariae</taxon>
        <taxon>Gadiformes</taxon>
        <taxon>Muraenolepidoidei</taxon>
        <taxon>Muraenolepididae</taxon>
        <taxon>Muraenolepis</taxon>
    </lineage>
</organism>
<proteinExistence type="predicted"/>
<accession>A0A9Q0IG35</accession>
<evidence type="ECO:0000313" key="2">
    <source>
        <dbReference type="EMBL" id="KAJ3596950.1"/>
    </source>
</evidence>
<evidence type="ECO:0000256" key="1">
    <source>
        <dbReference type="SAM" id="MobiDB-lite"/>
    </source>
</evidence>
<protein>
    <recommendedName>
        <fullName evidence="4">Parathyroid hormone</fullName>
    </recommendedName>
</protein>
<comment type="caution">
    <text evidence="2">The sequence shown here is derived from an EMBL/GenBank/DDBJ whole genome shotgun (WGS) entry which is preliminary data.</text>
</comment>
<name>A0A9Q0IG35_9TELE</name>